<sequence>MVCAEPSDRSEHLPQVSTRPSTSHQPSQRSAFTGSVTKAQAQERLTDAQSEPPGLAMEPGPAAATTPGDTADQPLKGPHKNTPTKPEDAADPSDQQGRPRPPSSAGWTGLGTASRPSTAPTRSD</sequence>
<feature type="compositionally biased region" description="Low complexity" evidence="1">
    <location>
        <begin position="59"/>
        <end position="72"/>
    </location>
</feature>
<accession>A0ABN9A0W7</accession>
<reference evidence="2" key="1">
    <citation type="submission" date="2023-04" db="EMBL/GenBank/DDBJ databases">
        <authorList>
            <consortium name="ELIXIR-Norway"/>
        </authorList>
    </citation>
    <scope>NUCLEOTIDE SEQUENCE [LARGE SCALE GENOMIC DNA]</scope>
</reference>
<feature type="compositionally biased region" description="Basic and acidic residues" evidence="1">
    <location>
        <begin position="1"/>
        <end position="12"/>
    </location>
</feature>
<dbReference type="EMBL" id="OX459945">
    <property type="protein sequence ID" value="CAI9179890.1"/>
    <property type="molecule type" value="Genomic_DNA"/>
</dbReference>
<evidence type="ECO:0000256" key="1">
    <source>
        <dbReference type="SAM" id="MobiDB-lite"/>
    </source>
</evidence>
<feature type="region of interest" description="Disordered" evidence="1">
    <location>
        <begin position="1"/>
        <end position="124"/>
    </location>
</feature>
<feature type="compositionally biased region" description="Polar residues" evidence="1">
    <location>
        <begin position="15"/>
        <end position="40"/>
    </location>
</feature>
<feature type="compositionally biased region" description="Polar residues" evidence="1">
    <location>
        <begin position="114"/>
        <end position="124"/>
    </location>
</feature>
<name>A0ABN9A0W7_RANTA</name>
<proteinExistence type="predicted"/>
<protein>
    <submittedName>
        <fullName evidence="2">Uncharacterized protein</fullName>
    </submittedName>
</protein>
<gene>
    <name evidence="2" type="ORF">MRATA1EN1_LOCUS28852</name>
</gene>
<keyword evidence="3" id="KW-1185">Reference proteome</keyword>
<evidence type="ECO:0000313" key="2">
    <source>
        <dbReference type="EMBL" id="CAI9179890.1"/>
    </source>
</evidence>
<evidence type="ECO:0000313" key="3">
    <source>
        <dbReference type="Proteomes" id="UP001176941"/>
    </source>
</evidence>
<dbReference type="Proteomes" id="UP001176941">
    <property type="component" value="Chromosome 9"/>
</dbReference>
<organism evidence="2 3">
    <name type="scientific">Rangifer tarandus platyrhynchus</name>
    <name type="common">Svalbard reindeer</name>
    <dbReference type="NCBI Taxonomy" id="3082113"/>
    <lineage>
        <taxon>Eukaryota</taxon>
        <taxon>Metazoa</taxon>
        <taxon>Chordata</taxon>
        <taxon>Craniata</taxon>
        <taxon>Vertebrata</taxon>
        <taxon>Euteleostomi</taxon>
        <taxon>Mammalia</taxon>
        <taxon>Eutheria</taxon>
        <taxon>Laurasiatheria</taxon>
        <taxon>Artiodactyla</taxon>
        <taxon>Ruminantia</taxon>
        <taxon>Pecora</taxon>
        <taxon>Cervidae</taxon>
        <taxon>Odocoileinae</taxon>
        <taxon>Rangifer</taxon>
    </lineage>
</organism>